<name>A0A1M7NZ85_9PSED</name>
<dbReference type="AlphaFoldDB" id="A0A1M7NZ85"/>
<dbReference type="EMBL" id="FRDA01000007">
    <property type="protein sequence ID" value="SHN09458.1"/>
    <property type="molecule type" value="Genomic_DNA"/>
</dbReference>
<dbReference type="STRING" id="1190415.SAMN05216593_107194"/>
<dbReference type="OrthoDB" id="6981197at2"/>
<gene>
    <name evidence="1" type="ORF">SAMN05216593_107194</name>
</gene>
<sequence length="149" mass="16934">MAEREVFDFASFRVDNAHHPVSGLDYIHAVHHTQRLPADFALWMATLYWPEFMRVDDWVFVKENFDDAYYHSLLESDNSPARNQCWMNLLEVAGLFENLSVPEATVVANALAGSWNAKLTSEFGASFAQSRAFVDDEGCEVFVMIGFSD</sequence>
<evidence type="ECO:0000313" key="2">
    <source>
        <dbReference type="Proteomes" id="UP000183983"/>
    </source>
</evidence>
<protein>
    <submittedName>
        <fullName evidence="1">Uncharacterized protein</fullName>
    </submittedName>
</protein>
<evidence type="ECO:0000313" key="1">
    <source>
        <dbReference type="EMBL" id="SHN09458.1"/>
    </source>
</evidence>
<accession>A0A1M7NZ85</accession>
<dbReference type="Proteomes" id="UP000183983">
    <property type="component" value="Unassembled WGS sequence"/>
</dbReference>
<reference evidence="1 2" key="1">
    <citation type="submission" date="2016-11" db="EMBL/GenBank/DDBJ databases">
        <authorList>
            <person name="Jaros S."/>
            <person name="Januszkiewicz K."/>
            <person name="Wedrychowicz H."/>
        </authorList>
    </citation>
    <scope>NUCLEOTIDE SEQUENCE [LARGE SCALE GENOMIC DNA]</scope>
    <source>
        <strain evidence="1 2">LMG 26898</strain>
    </source>
</reference>
<proteinExistence type="predicted"/>
<organism evidence="1 2">
    <name type="scientific">Pseudomonas asturiensis</name>
    <dbReference type="NCBI Taxonomy" id="1190415"/>
    <lineage>
        <taxon>Bacteria</taxon>
        <taxon>Pseudomonadati</taxon>
        <taxon>Pseudomonadota</taxon>
        <taxon>Gammaproteobacteria</taxon>
        <taxon>Pseudomonadales</taxon>
        <taxon>Pseudomonadaceae</taxon>
        <taxon>Pseudomonas</taxon>
    </lineage>
</organism>
<dbReference type="RefSeq" id="WP_073168022.1">
    <property type="nucleotide sequence ID" value="NZ_FRDA01000007.1"/>
</dbReference>